<sequence length="171" mass="19515">MNRFSKTISNLSIYLLMIELLHFFIISTLLIFIRKFINRKIEKLPYILFQWIKNSLHASLTSIQNIGIILAVFSLIFIAIILIGIILINSTKLGLQRLGYFFGFSSGLLLLFISFMPLIFIKSANISDELMIFVLIMLFIFFGFSSSLLLIGSIFGIISTKNKINNFETNG</sequence>
<feature type="transmembrane region" description="Helical" evidence="1">
    <location>
        <begin position="66"/>
        <end position="88"/>
    </location>
</feature>
<keyword evidence="1" id="KW-0472">Membrane</keyword>
<comment type="caution">
    <text evidence="2">The sequence shown here is derived from an EMBL/GenBank/DDBJ whole genome shotgun (WGS) entry which is preliminary data.</text>
</comment>
<feature type="transmembrane region" description="Helical" evidence="1">
    <location>
        <begin position="12"/>
        <end position="33"/>
    </location>
</feature>
<feature type="transmembrane region" description="Helical" evidence="1">
    <location>
        <begin position="100"/>
        <end position="120"/>
    </location>
</feature>
<dbReference type="RefSeq" id="WP_127092927.1">
    <property type="nucleotide sequence ID" value="NZ_RAHC01000004.1"/>
</dbReference>
<dbReference type="Proteomes" id="UP000274545">
    <property type="component" value="Unassembled WGS sequence"/>
</dbReference>
<evidence type="ECO:0000313" key="2">
    <source>
        <dbReference type="EMBL" id="RUP77027.1"/>
    </source>
</evidence>
<dbReference type="AlphaFoldDB" id="A0A3S0USG1"/>
<accession>A0A3S0USG1</accession>
<keyword evidence="1" id="KW-1133">Transmembrane helix</keyword>
<protein>
    <submittedName>
        <fullName evidence="2">Uncharacterized protein</fullName>
    </submittedName>
</protein>
<dbReference type="EMBL" id="RAHC01000004">
    <property type="protein sequence ID" value="RUP77027.1"/>
    <property type="molecule type" value="Genomic_DNA"/>
</dbReference>
<proteinExistence type="predicted"/>
<evidence type="ECO:0000313" key="3">
    <source>
        <dbReference type="Proteomes" id="UP000274545"/>
    </source>
</evidence>
<feature type="transmembrane region" description="Helical" evidence="1">
    <location>
        <begin position="132"/>
        <end position="158"/>
    </location>
</feature>
<keyword evidence="1" id="KW-0812">Transmembrane</keyword>
<name>A0A3S0USG1_9MOLU</name>
<gene>
    <name evidence="2" type="ORF">D6D54_04795</name>
</gene>
<organism evidence="2 3">
    <name type="scientific">Spiroplasma poulsonii</name>
    <dbReference type="NCBI Taxonomy" id="2138"/>
    <lineage>
        <taxon>Bacteria</taxon>
        <taxon>Bacillati</taxon>
        <taxon>Mycoplasmatota</taxon>
        <taxon>Mollicutes</taxon>
        <taxon>Entomoplasmatales</taxon>
        <taxon>Spiroplasmataceae</taxon>
        <taxon>Spiroplasma</taxon>
    </lineage>
</organism>
<reference evidence="2 3" key="1">
    <citation type="journal article" date="2019" name="Genome Biol. Evol.">
        <title>Toxin and genome evolution in a Drosophila defensive symbiosis.</title>
        <authorList>
            <person name="Ballinger M.J."/>
            <person name="Gawryluk R.M."/>
            <person name="Perlman S.J."/>
        </authorList>
    </citation>
    <scope>NUCLEOTIDE SEQUENCE [LARGE SCALE GENOMIC DNA]</scope>
    <source>
        <strain evidence="3">sNeo</strain>
    </source>
</reference>
<evidence type="ECO:0000256" key="1">
    <source>
        <dbReference type="SAM" id="Phobius"/>
    </source>
</evidence>